<dbReference type="InterPro" id="IPR036397">
    <property type="entry name" value="RNaseH_sf"/>
</dbReference>
<dbReference type="Gene3D" id="3.30.420.10">
    <property type="entry name" value="Ribonuclease H-like superfamily/Ribonuclease H"/>
    <property type="match status" value="1"/>
</dbReference>
<gene>
    <name evidence="1" type="ORF">g.33166</name>
</gene>
<proteinExistence type="predicted"/>
<evidence type="ECO:0000313" key="1">
    <source>
        <dbReference type="EMBL" id="MBY81597.1"/>
    </source>
</evidence>
<accession>A0A2S2QV15</accession>
<dbReference type="GO" id="GO:0003676">
    <property type="term" value="F:nucleic acid binding"/>
    <property type="evidence" value="ECO:0007669"/>
    <property type="project" value="InterPro"/>
</dbReference>
<name>A0A2S2QV15_9HEMI</name>
<dbReference type="AlphaFoldDB" id="A0A2S2QV15"/>
<reference evidence="1" key="1">
    <citation type="submission" date="2018-04" db="EMBL/GenBank/DDBJ databases">
        <title>Transcriptome assembly of Sipha flava.</title>
        <authorList>
            <person name="Scully E.D."/>
            <person name="Geib S.M."/>
            <person name="Palmer N.A."/>
            <person name="Koch K."/>
            <person name="Bradshaw J."/>
            <person name="Heng-Moss T."/>
            <person name="Sarath G."/>
        </authorList>
    </citation>
    <scope>NUCLEOTIDE SEQUENCE</scope>
</reference>
<dbReference type="EMBL" id="GGMS01012394">
    <property type="protein sequence ID" value="MBY81597.1"/>
    <property type="molecule type" value="Transcribed_RNA"/>
</dbReference>
<dbReference type="PANTHER" id="PTHR33939">
    <property type="entry name" value="PROTEIN CBG22215"/>
    <property type="match status" value="1"/>
</dbReference>
<organism evidence="1">
    <name type="scientific">Sipha flava</name>
    <name type="common">yellow sugarcane aphid</name>
    <dbReference type="NCBI Taxonomy" id="143950"/>
    <lineage>
        <taxon>Eukaryota</taxon>
        <taxon>Metazoa</taxon>
        <taxon>Ecdysozoa</taxon>
        <taxon>Arthropoda</taxon>
        <taxon>Hexapoda</taxon>
        <taxon>Insecta</taxon>
        <taxon>Pterygota</taxon>
        <taxon>Neoptera</taxon>
        <taxon>Paraneoptera</taxon>
        <taxon>Hemiptera</taxon>
        <taxon>Sternorrhyncha</taxon>
        <taxon>Aphidomorpha</taxon>
        <taxon>Aphidoidea</taxon>
        <taxon>Aphididae</taxon>
        <taxon>Sipha</taxon>
    </lineage>
</organism>
<dbReference type="PANTHER" id="PTHR33939:SF1">
    <property type="entry name" value="DUF4371 DOMAIN-CONTAINING PROTEIN"/>
    <property type="match status" value="1"/>
</dbReference>
<protein>
    <submittedName>
        <fullName evidence="1">Uncharacterized protein</fullName>
    </submittedName>
</protein>
<dbReference type="OrthoDB" id="6618660at2759"/>
<sequence length="169" mass="19902">MSSLDNFDNEVVRRTIYSFYDKGEFPTTANILVAMKEKNNYPGSKMSVKRILHNLNFKYKKYNDGRTFLMERNYIVACRVKFLRKMYELRQNNDTKPVVYLNETWVNLNHTQGYIWQNTENTEGLKVPIGKGARLIVRHAGSPSFGFVNNSKLFFRCINQVVRKTTIRK</sequence>